<evidence type="ECO:0008006" key="5">
    <source>
        <dbReference type="Google" id="ProtNLM"/>
    </source>
</evidence>
<feature type="compositionally biased region" description="Low complexity" evidence="2">
    <location>
        <begin position="812"/>
        <end position="826"/>
    </location>
</feature>
<gene>
    <name evidence="3" type="ORF">OHC33_005205</name>
</gene>
<protein>
    <recommendedName>
        <fullName evidence="5">Chitin synthase regulatory factor 3</fullName>
    </recommendedName>
</protein>
<feature type="compositionally biased region" description="Low complexity" evidence="2">
    <location>
        <begin position="568"/>
        <end position="580"/>
    </location>
</feature>
<feature type="compositionally biased region" description="Polar residues" evidence="2">
    <location>
        <begin position="158"/>
        <end position="167"/>
    </location>
</feature>
<dbReference type="PANTHER" id="PTHR46430:SF3">
    <property type="entry name" value="ACTIVATOR OF C KINASE PROTEIN 1"/>
    <property type="match status" value="1"/>
</dbReference>
<keyword evidence="1" id="KW-0677">Repeat</keyword>
<feature type="region of interest" description="Disordered" evidence="2">
    <location>
        <begin position="1"/>
        <end position="56"/>
    </location>
</feature>
<feature type="compositionally biased region" description="Basic and acidic residues" evidence="2">
    <location>
        <begin position="627"/>
        <end position="655"/>
    </location>
</feature>
<dbReference type="PANTHER" id="PTHR46430">
    <property type="entry name" value="PROTEIN SKT5-RELATED"/>
    <property type="match status" value="1"/>
</dbReference>
<accession>A0AAN8EER9</accession>
<feature type="region of interest" description="Disordered" evidence="2">
    <location>
        <begin position="1185"/>
        <end position="1212"/>
    </location>
</feature>
<comment type="caution">
    <text evidence="3">The sequence shown here is derived from an EMBL/GenBank/DDBJ whole genome shotgun (WGS) entry which is preliminary data.</text>
</comment>
<feature type="compositionally biased region" description="Low complexity" evidence="2">
    <location>
        <begin position="111"/>
        <end position="128"/>
    </location>
</feature>
<feature type="compositionally biased region" description="Polar residues" evidence="2">
    <location>
        <begin position="139"/>
        <end position="149"/>
    </location>
</feature>
<dbReference type="AlphaFoldDB" id="A0AAN8EER9"/>
<feature type="compositionally biased region" description="Low complexity" evidence="2">
    <location>
        <begin position="220"/>
        <end position="238"/>
    </location>
</feature>
<feature type="compositionally biased region" description="Basic and acidic residues" evidence="2">
    <location>
        <begin position="1185"/>
        <end position="1195"/>
    </location>
</feature>
<feature type="region of interest" description="Disordered" evidence="2">
    <location>
        <begin position="479"/>
        <end position="661"/>
    </location>
</feature>
<dbReference type="Gene3D" id="1.25.40.10">
    <property type="entry name" value="Tetratricopeptide repeat domain"/>
    <property type="match status" value="2"/>
</dbReference>
<evidence type="ECO:0000256" key="2">
    <source>
        <dbReference type="SAM" id="MobiDB-lite"/>
    </source>
</evidence>
<feature type="compositionally biased region" description="Low complexity" evidence="2">
    <location>
        <begin position="69"/>
        <end position="81"/>
    </location>
</feature>
<dbReference type="EMBL" id="JAKLMC020000010">
    <property type="protein sequence ID" value="KAK5953934.1"/>
    <property type="molecule type" value="Genomic_DNA"/>
</dbReference>
<keyword evidence="4" id="KW-1185">Reference proteome</keyword>
<feature type="compositionally biased region" description="Polar residues" evidence="2">
    <location>
        <begin position="97"/>
        <end position="106"/>
    </location>
</feature>
<dbReference type="SMART" id="SM00671">
    <property type="entry name" value="SEL1"/>
    <property type="match status" value="7"/>
</dbReference>
<dbReference type="Proteomes" id="UP001316803">
    <property type="component" value="Unassembled WGS sequence"/>
</dbReference>
<dbReference type="InterPro" id="IPR006597">
    <property type="entry name" value="Sel1-like"/>
</dbReference>
<feature type="compositionally biased region" description="Basic and acidic residues" evidence="2">
    <location>
        <begin position="201"/>
        <end position="219"/>
    </location>
</feature>
<feature type="compositionally biased region" description="Polar residues" evidence="2">
    <location>
        <begin position="698"/>
        <end position="717"/>
    </location>
</feature>
<evidence type="ECO:0000313" key="3">
    <source>
        <dbReference type="EMBL" id="KAK5953934.1"/>
    </source>
</evidence>
<proteinExistence type="predicted"/>
<feature type="region of interest" description="Disordered" evidence="2">
    <location>
        <begin position="686"/>
        <end position="836"/>
    </location>
</feature>
<dbReference type="Pfam" id="PF08238">
    <property type="entry name" value="Sel1"/>
    <property type="match status" value="7"/>
</dbReference>
<organism evidence="3 4">
    <name type="scientific">Knufia fluminis</name>
    <dbReference type="NCBI Taxonomy" id="191047"/>
    <lineage>
        <taxon>Eukaryota</taxon>
        <taxon>Fungi</taxon>
        <taxon>Dikarya</taxon>
        <taxon>Ascomycota</taxon>
        <taxon>Pezizomycotina</taxon>
        <taxon>Eurotiomycetes</taxon>
        <taxon>Chaetothyriomycetidae</taxon>
        <taxon>Chaetothyriales</taxon>
        <taxon>Trichomeriaceae</taxon>
        <taxon>Knufia</taxon>
    </lineage>
</organism>
<feature type="compositionally biased region" description="Polar residues" evidence="2">
    <location>
        <begin position="603"/>
        <end position="614"/>
    </location>
</feature>
<feature type="region of interest" description="Disordered" evidence="2">
    <location>
        <begin position="69"/>
        <end position="370"/>
    </location>
</feature>
<feature type="compositionally biased region" description="Polar residues" evidence="2">
    <location>
        <begin position="530"/>
        <end position="546"/>
    </location>
</feature>
<feature type="compositionally biased region" description="Low complexity" evidence="2">
    <location>
        <begin position="299"/>
        <end position="317"/>
    </location>
</feature>
<feature type="compositionally biased region" description="Polar residues" evidence="2">
    <location>
        <begin position="259"/>
        <end position="278"/>
    </location>
</feature>
<reference evidence="3 4" key="1">
    <citation type="submission" date="2022-12" db="EMBL/GenBank/DDBJ databases">
        <title>Genomic features and morphological characterization of a novel Knufia sp. strain isolated from spacecraft assembly facility.</title>
        <authorList>
            <person name="Teixeira M."/>
            <person name="Chander A.M."/>
            <person name="Stajich J.E."/>
            <person name="Venkateswaran K."/>
        </authorList>
    </citation>
    <scope>NUCLEOTIDE SEQUENCE [LARGE SCALE GENOMIC DNA]</scope>
    <source>
        <strain evidence="3 4">FJI-L2-BK-P2</strain>
    </source>
</reference>
<feature type="compositionally biased region" description="Basic and acidic residues" evidence="2">
    <location>
        <begin position="1"/>
        <end position="10"/>
    </location>
</feature>
<sequence length="1212" mass="135580">MAYSGREARYQEGQYQTRPQGYEAQYSGRQARYQEGHYQARPQGYKAQHNGYDQGQYEYGSAGYQAQYDQQQRGYQQDAYASNQQYSQNYDPEWEQYGNNQAQYPQDVNHYQYAQAGREQQEQQPRQYQYDDRYRTNGHGVQQQGNTGRRSADGRPSPQVSRPGTSASHRRMKQERILDNASHNSPKAIPWDNPFGAFPGTRKDAEKKKKEADEARSASKVDAPIARPATSSSSRAPTFDQNPAANSVTKTSLEEPRRPSTSHAQRPQPPQEQTSYLNQPLGPLDDMPLRKKPTPQPEPQRNQQAQNFQQPPSANPNGRVGLPARPAPQRSATGPHTDGQYVPSRNVPTSPENHRIDAQGQHPYPDVGSQGVYHEHRDVARERQYDHPNGQPQAGYNDRYRPAAAELDARVERPHPHEQQYGQDDRNEFVPRDHGELAYRGVQPTAPLPSTTEPAMPNFAAIAPGVTENVEKDVTLQQTAPTLAYRKPTYGDSASKPPPIRPGLVATPVQHPSDNFVQSPVGDFDFGLPASQSMPALTPQTSQAMQPNVGYESRNGQQPQPVPDATQQRRAPPQQQFPPRSGSRPDMRNQQISNGFPHPYNQPMASRQQVTVHQQRPMEPEYAESYDQPRRAPRQDYEFGGRGHQQGNDHNDPHQENGYQRTAYNDDSYQHVQPLARTYTEPVNQYGSEHHQDHYNHGYNQRAQPGRNNGYVSNQYSADPYQQRGAPEQYNNQGPDPYVNATPVRPRTANSARAPIRQYPEQNIPGSRPPNPTFPTGDRNHPVPVRPGLMAPAEAPTPAPAPGPSPAPQVSPPREQQAQRPSGPSQQPGPPRKNPVTIQELNDLRVAFKDRPNDDKLGLKFAKRLGEAAMVLANEGGKADAKTTARNRERYINDAYKIIKKLVAGGSQDAMFYLADCYGQGSLGLEVNPKEAFQLYTSAAKMGHAQSAYRVAVCCELGQDGGGGTRRDHVKAVQFYKRAATLGDGPAMFKLGMILLKGLLGQQPNRREGVSWLKRAAERADEENPHALHELALLYESAQSTDVIIRDERYALQLFNQAANLGYKYSQHRLGSAYEYGMLGVQIDPRQSIAWYSRAAQQGEHQSEFALSGWYLTGSEPLLAQSDTEAYLWARKAAASGLAKAEYAMGYYTEVGIGCQPNLEEAKKWYFRAAAQLDNRAKERLEEIKKGGARKEKTRVTRSHNGRQNEGECTVM</sequence>
<feature type="compositionally biased region" description="Pro residues" evidence="2">
    <location>
        <begin position="795"/>
        <end position="811"/>
    </location>
</feature>
<feature type="compositionally biased region" description="Polar residues" evidence="2">
    <location>
        <begin position="239"/>
        <end position="251"/>
    </location>
</feature>
<name>A0AAN8EER9_9EURO</name>
<evidence type="ECO:0000313" key="4">
    <source>
        <dbReference type="Proteomes" id="UP001316803"/>
    </source>
</evidence>
<feature type="compositionally biased region" description="Basic and acidic residues" evidence="2">
    <location>
        <begin position="407"/>
        <end position="428"/>
    </location>
</feature>
<dbReference type="SUPFAM" id="SSF81901">
    <property type="entry name" value="HCP-like"/>
    <property type="match status" value="2"/>
</dbReference>
<dbReference type="InterPro" id="IPR011990">
    <property type="entry name" value="TPR-like_helical_dom_sf"/>
</dbReference>
<evidence type="ECO:0000256" key="1">
    <source>
        <dbReference type="ARBA" id="ARBA00022737"/>
    </source>
</evidence>
<feature type="region of interest" description="Disordered" evidence="2">
    <location>
        <begin position="383"/>
        <end position="428"/>
    </location>
</feature>
<dbReference type="InterPro" id="IPR051726">
    <property type="entry name" value="Chitin_Synth_Reg"/>
</dbReference>